<dbReference type="AlphaFoldDB" id="A0A1X9YSA2"/>
<accession>A0A1X9YSA2</accession>
<keyword evidence="3" id="KW-1185">Reference proteome</keyword>
<feature type="compositionally biased region" description="Basic residues" evidence="1">
    <location>
        <begin position="252"/>
        <end position="262"/>
    </location>
</feature>
<feature type="region of interest" description="Disordered" evidence="1">
    <location>
        <begin position="218"/>
        <end position="262"/>
    </location>
</feature>
<organism evidence="2 3">
    <name type="scientific">Pontibacter actiniarum</name>
    <dbReference type="NCBI Taxonomy" id="323450"/>
    <lineage>
        <taxon>Bacteria</taxon>
        <taxon>Pseudomonadati</taxon>
        <taxon>Bacteroidota</taxon>
        <taxon>Cytophagia</taxon>
        <taxon>Cytophagales</taxon>
        <taxon>Hymenobacteraceae</taxon>
        <taxon>Pontibacter</taxon>
    </lineage>
</organism>
<feature type="compositionally biased region" description="Low complexity" evidence="1">
    <location>
        <begin position="220"/>
        <end position="234"/>
    </location>
</feature>
<sequence>MNEKNFAYLRDQVKYTGFGEGLESQLREKMQQGGASFELFHNVSYGKDQMATVLEFRKSSQQDMYFFNRYLAALKPERAADSTEQTFYINKGNNITLKEAYNLLSGRAVNKDLTNKEGELYNAWLQLDFKQTDDRQNYLVKQFHHNYGYDLELALGKHPVKELKDAQEKSLLLESLRKGNRQAVTFELGEGREARYFVEASPRYKSVNVYDEHMQRVRPALSQQQAQTAGQEPQKTSQLAAWKENREEVRQKPPRKGRSIGS</sequence>
<evidence type="ECO:0000256" key="1">
    <source>
        <dbReference type="SAM" id="MobiDB-lite"/>
    </source>
</evidence>
<protein>
    <recommendedName>
        <fullName evidence="4">DUF3945 domain-containing protein</fullName>
    </recommendedName>
</protein>
<reference evidence="3" key="1">
    <citation type="submission" date="2017-05" db="EMBL/GenBank/DDBJ databases">
        <authorList>
            <person name="Ray J."/>
            <person name="Price M."/>
            <person name="Deutschbauer A."/>
        </authorList>
    </citation>
    <scope>NUCLEOTIDE SEQUENCE [LARGE SCALE GENOMIC DNA]</scope>
    <source>
        <strain evidence="3">DSM 19842</strain>
    </source>
</reference>
<dbReference type="Proteomes" id="UP000266292">
    <property type="component" value="Chromosome"/>
</dbReference>
<dbReference type="STRING" id="709015.GCA_000472485_02007"/>
<dbReference type="OrthoDB" id="6372253at2"/>
<evidence type="ECO:0000313" key="2">
    <source>
        <dbReference type="EMBL" id="ARS35733.1"/>
    </source>
</evidence>
<evidence type="ECO:0000313" key="3">
    <source>
        <dbReference type="Proteomes" id="UP000266292"/>
    </source>
</evidence>
<dbReference type="RefSeq" id="WP_025606794.1">
    <property type="nucleotide sequence ID" value="NZ_CP021235.1"/>
</dbReference>
<name>A0A1X9YSA2_9BACT</name>
<evidence type="ECO:0008006" key="4">
    <source>
        <dbReference type="Google" id="ProtNLM"/>
    </source>
</evidence>
<gene>
    <name evidence="2" type="ORF">CA264_09930</name>
</gene>
<proteinExistence type="predicted"/>
<dbReference type="EMBL" id="CP021235">
    <property type="protein sequence ID" value="ARS35733.1"/>
    <property type="molecule type" value="Genomic_DNA"/>
</dbReference>
<dbReference type="KEGG" id="pact:CA264_09930"/>